<sequence length="488" mass="55900">MLSDSSLSRAKASKMSHSVEEAFEIIEKRKENIRAKLLFRKEHLLTQEEEQDIHTRADLYAITALPENSCFVLPENAPSPVSESKFFEQEDEMCITPHRKKRRRNYGNTDCYVNYHNHEDIFDNTKMLPLGTKLLKPSTKLVEMVAQTITGSPDGLLQVQQIYTYLQNKYPFFRYMDRVAVNSWRSSIRHALYQKWFRKIRFGLSFSNSKGCYWAINNKNNPKEWSMSDNTFFQSVEYSFYKEILEKRNVQGTASLSREENDTDVDPLDSDLEADIPQCPNDTPWAPRLPKLQGSVPSPIREPDPLLATCAVDWNNNELCQSSSESGCGTMSPVLQSTEQLLSPYSDLDHTLDLPDVKDKKQHCRTTKSRKTVAGTCISMASPMLNWTPNWDEYGSYILSPQNIGTQKYLQGFPGGRIESQLGEEDEEEGDEDELISPDLRAACRLIMEQTFDLPVDICSTGSQEDSIEYEILAEYSQNSPSIHHFQL</sequence>
<comment type="subcellular location">
    <subcellularLocation>
        <location evidence="2">Nucleus</location>
    </subcellularLocation>
</comment>
<proteinExistence type="predicted"/>
<gene>
    <name evidence="4" type="ORF">DPMN_008951</name>
</gene>
<protein>
    <recommendedName>
        <fullName evidence="3">Fork-head domain-containing protein</fullName>
    </recommendedName>
</protein>
<dbReference type="PROSITE" id="PS00658">
    <property type="entry name" value="FORK_HEAD_2"/>
    <property type="match status" value="1"/>
</dbReference>
<dbReference type="PROSITE" id="PS50039">
    <property type="entry name" value="FORK_HEAD_3"/>
    <property type="match status" value="1"/>
</dbReference>
<organism evidence="4 5">
    <name type="scientific">Dreissena polymorpha</name>
    <name type="common">Zebra mussel</name>
    <name type="synonym">Mytilus polymorpha</name>
    <dbReference type="NCBI Taxonomy" id="45954"/>
    <lineage>
        <taxon>Eukaryota</taxon>
        <taxon>Metazoa</taxon>
        <taxon>Spiralia</taxon>
        <taxon>Lophotrochozoa</taxon>
        <taxon>Mollusca</taxon>
        <taxon>Bivalvia</taxon>
        <taxon>Autobranchia</taxon>
        <taxon>Heteroconchia</taxon>
        <taxon>Euheterodonta</taxon>
        <taxon>Imparidentia</taxon>
        <taxon>Neoheterodontei</taxon>
        <taxon>Myida</taxon>
        <taxon>Dreissenoidea</taxon>
        <taxon>Dreissenidae</taxon>
        <taxon>Dreissena</taxon>
    </lineage>
</organism>
<reference evidence="4" key="1">
    <citation type="journal article" date="2019" name="bioRxiv">
        <title>The Genome of the Zebra Mussel, Dreissena polymorpha: A Resource for Invasive Species Research.</title>
        <authorList>
            <person name="McCartney M.A."/>
            <person name="Auch B."/>
            <person name="Kono T."/>
            <person name="Mallez S."/>
            <person name="Zhang Y."/>
            <person name="Obille A."/>
            <person name="Becker A."/>
            <person name="Abrahante J.E."/>
            <person name="Garbe J."/>
            <person name="Badalamenti J.P."/>
            <person name="Herman A."/>
            <person name="Mangelson H."/>
            <person name="Liachko I."/>
            <person name="Sullivan S."/>
            <person name="Sone E.D."/>
            <person name="Koren S."/>
            <person name="Silverstein K.A.T."/>
            <person name="Beckman K.B."/>
            <person name="Gohl D.M."/>
        </authorList>
    </citation>
    <scope>NUCLEOTIDE SEQUENCE</scope>
    <source>
        <strain evidence="4">Duluth1</strain>
        <tissue evidence="4">Whole animal</tissue>
    </source>
</reference>
<dbReference type="GO" id="GO:0005634">
    <property type="term" value="C:nucleus"/>
    <property type="evidence" value="ECO:0007669"/>
    <property type="project" value="UniProtKB-SubCell"/>
</dbReference>
<dbReference type="AlphaFoldDB" id="A0A9D4MZE3"/>
<dbReference type="InterPro" id="IPR030456">
    <property type="entry name" value="TF_fork_head_CS_2"/>
</dbReference>
<name>A0A9D4MZE3_DREPO</name>
<reference evidence="4" key="2">
    <citation type="submission" date="2020-11" db="EMBL/GenBank/DDBJ databases">
        <authorList>
            <person name="McCartney M.A."/>
            <person name="Auch B."/>
            <person name="Kono T."/>
            <person name="Mallez S."/>
            <person name="Becker A."/>
            <person name="Gohl D.M."/>
            <person name="Silverstein K.A.T."/>
            <person name="Koren S."/>
            <person name="Bechman K.B."/>
            <person name="Herman A."/>
            <person name="Abrahante J.E."/>
            <person name="Garbe J."/>
        </authorList>
    </citation>
    <scope>NUCLEOTIDE SEQUENCE</scope>
    <source>
        <strain evidence="4">Duluth1</strain>
        <tissue evidence="4">Whole animal</tissue>
    </source>
</reference>
<dbReference type="EMBL" id="JAIWYP010000001">
    <property type="protein sequence ID" value="KAH3884965.1"/>
    <property type="molecule type" value="Genomic_DNA"/>
</dbReference>
<dbReference type="Proteomes" id="UP000828390">
    <property type="component" value="Unassembled WGS sequence"/>
</dbReference>
<dbReference type="InterPro" id="IPR036390">
    <property type="entry name" value="WH_DNA-bd_sf"/>
</dbReference>
<feature type="domain" description="Fork-head" evidence="3">
    <location>
        <begin position="136"/>
        <end position="238"/>
    </location>
</feature>
<evidence type="ECO:0000313" key="4">
    <source>
        <dbReference type="EMBL" id="KAH3884965.1"/>
    </source>
</evidence>
<dbReference type="Gene3D" id="1.10.10.10">
    <property type="entry name" value="Winged helix-like DNA-binding domain superfamily/Winged helix DNA-binding domain"/>
    <property type="match status" value="1"/>
</dbReference>
<evidence type="ECO:0000256" key="1">
    <source>
        <dbReference type="ARBA" id="ARBA00023125"/>
    </source>
</evidence>
<dbReference type="GO" id="GO:0003700">
    <property type="term" value="F:DNA-binding transcription factor activity"/>
    <property type="evidence" value="ECO:0007669"/>
    <property type="project" value="InterPro"/>
</dbReference>
<keyword evidence="5" id="KW-1185">Reference proteome</keyword>
<dbReference type="SMART" id="SM00339">
    <property type="entry name" value="FH"/>
    <property type="match status" value="1"/>
</dbReference>
<dbReference type="InterPro" id="IPR001766">
    <property type="entry name" value="Fork_head_dom"/>
</dbReference>
<keyword evidence="1 2" id="KW-0238">DNA-binding</keyword>
<dbReference type="InterPro" id="IPR036388">
    <property type="entry name" value="WH-like_DNA-bd_sf"/>
</dbReference>
<evidence type="ECO:0000259" key="3">
    <source>
        <dbReference type="PROSITE" id="PS50039"/>
    </source>
</evidence>
<evidence type="ECO:0000313" key="5">
    <source>
        <dbReference type="Proteomes" id="UP000828390"/>
    </source>
</evidence>
<dbReference type="Pfam" id="PF00250">
    <property type="entry name" value="Forkhead"/>
    <property type="match status" value="1"/>
</dbReference>
<feature type="DNA-binding region" description="Fork-head" evidence="2">
    <location>
        <begin position="136"/>
        <end position="238"/>
    </location>
</feature>
<evidence type="ECO:0000256" key="2">
    <source>
        <dbReference type="PROSITE-ProRule" id="PRU00089"/>
    </source>
</evidence>
<accession>A0A9D4MZE3</accession>
<dbReference type="SUPFAM" id="SSF46785">
    <property type="entry name" value="Winged helix' DNA-binding domain"/>
    <property type="match status" value="1"/>
</dbReference>
<dbReference type="GO" id="GO:0043565">
    <property type="term" value="F:sequence-specific DNA binding"/>
    <property type="evidence" value="ECO:0007669"/>
    <property type="project" value="InterPro"/>
</dbReference>
<keyword evidence="2" id="KW-0539">Nucleus</keyword>
<comment type="caution">
    <text evidence="4">The sequence shown here is derived from an EMBL/GenBank/DDBJ whole genome shotgun (WGS) entry which is preliminary data.</text>
</comment>